<evidence type="ECO:0000256" key="2">
    <source>
        <dbReference type="ARBA" id="ARBA00023295"/>
    </source>
</evidence>
<dbReference type="PANTHER" id="PTHR31062">
    <property type="entry name" value="XYLOGLUCAN ENDOTRANSGLUCOSYLASE/HYDROLASE PROTEIN 8-RELATED"/>
    <property type="match status" value="1"/>
</dbReference>
<keyword evidence="3" id="KW-0732">Signal</keyword>
<feature type="signal peptide" evidence="3">
    <location>
        <begin position="1"/>
        <end position="20"/>
    </location>
</feature>
<dbReference type="AlphaFoldDB" id="A0AAV1DKY6"/>
<dbReference type="InterPro" id="IPR000757">
    <property type="entry name" value="Beta-glucanase-like"/>
</dbReference>
<gene>
    <name evidence="5" type="ORF">OLC1_LOCUS15774</name>
</gene>
<keyword evidence="6" id="KW-1185">Reference proteome</keyword>
<evidence type="ECO:0000313" key="5">
    <source>
        <dbReference type="EMBL" id="CAI9107462.1"/>
    </source>
</evidence>
<dbReference type="InterPro" id="IPR044791">
    <property type="entry name" value="Beta-glucanase/XTH"/>
</dbReference>
<proteinExistence type="predicted"/>
<evidence type="ECO:0000256" key="1">
    <source>
        <dbReference type="ARBA" id="ARBA00022801"/>
    </source>
</evidence>
<dbReference type="Gene3D" id="2.60.120.200">
    <property type="match status" value="1"/>
</dbReference>
<organism evidence="5 6">
    <name type="scientific">Oldenlandia corymbosa var. corymbosa</name>
    <dbReference type="NCBI Taxonomy" id="529605"/>
    <lineage>
        <taxon>Eukaryota</taxon>
        <taxon>Viridiplantae</taxon>
        <taxon>Streptophyta</taxon>
        <taxon>Embryophyta</taxon>
        <taxon>Tracheophyta</taxon>
        <taxon>Spermatophyta</taxon>
        <taxon>Magnoliopsida</taxon>
        <taxon>eudicotyledons</taxon>
        <taxon>Gunneridae</taxon>
        <taxon>Pentapetalae</taxon>
        <taxon>asterids</taxon>
        <taxon>lamiids</taxon>
        <taxon>Gentianales</taxon>
        <taxon>Rubiaceae</taxon>
        <taxon>Rubioideae</taxon>
        <taxon>Spermacoceae</taxon>
        <taxon>Hedyotis-Oldenlandia complex</taxon>
        <taxon>Oldenlandia</taxon>
    </lineage>
</organism>
<sequence length="288" mass="32287">MIFALVLYLTISLLNSPATGETRVPFDSHYTVDYGQDHVQFLDSQRTLVQLSVDSDSGARFSSKVKYESGLFGIWIKFPPGNSAGVVTSFNLLSEDKEFDGINLEILGSNIGQNFSIQTNVFVNGVGNKKHEIALPFDASEEFHEYSILWNSHLILTTVQSECGYPSKPMKIFTSVSNGSDDLIRTGGGRSRKKIDWRDAPFAAQFKSFDYNVDQGCISNSTTTTKHKEERGDCGSTRKGGWDKIRDLPIGLIDWYEAMRHLITYDYCNDTKIHPVPPPECKSNIIYL</sequence>
<dbReference type="Pfam" id="PF00722">
    <property type="entry name" value="Glyco_hydro_16"/>
    <property type="match status" value="1"/>
</dbReference>
<evidence type="ECO:0000256" key="3">
    <source>
        <dbReference type="SAM" id="SignalP"/>
    </source>
</evidence>
<keyword evidence="2" id="KW-0326">Glycosidase</keyword>
<feature type="chain" id="PRO_5043965090" evidence="3">
    <location>
        <begin position="21"/>
        <end position="288"/>
    </location>
</feature>
<dbReference type="InterPro" id="IPR013320">
    <property type="entry name" value="ConA-like_dom_sf"/>
</dbReference>
<evidence type="ECO:0000259" key="4">
    <source>
        <dbReference type="PROSITE" id="PS51762"/>
    </source>
</evidence>
<dbReference type="Proteomes" id="UP001161247">
    <property type="component" value="Chromosome 5"/>
</dbReference>
<dbReference type="InterPro" id="IPR016455">
    <property type="entry name" value="XTH"/>
</dbReference>
<dbReference type="GO" id="GO:0042546">
    <property type="term" value="P:cell wall biogenesis"/>
    <property type="evidence" value="ECO:0007669"/>
    <property type="project" value="InterPro"/>
</dbReference>
<feature type="domain" description="GH16" evidence="4">
    <location>
        <begin position="9"/>
        <end position="206"/>
    </location>
</feature>
<protein>
    <submittedName>
        <fullName evidence="5">OLC1v1006815C1</fullName>
    </submittedName>
</protein>
<dbReference type="GO" id="GO:0010411">
    <property type="term" value="P:xyloglucan metabolic process"/>
    <property type="evidence" value="ECO:0007669"/>
    <property type="project" value="InterPro"/>
</dbReference>
<name>A0AAV1DKY6_OLDCO</name>
<accession>A0AAV1DKY6</accession>
<keyword evidence="1" id="KW-0378">Hydrolase</keyword>
<dbReference type="PROSITE" id="PS51762">
    <property type="entry name" value="GH16_2"/>
    <property type="match status" value="1"/>
</dbReference>
<evidence type="ECO:0000313" key="6">
    <source>
        <dbReference type="Proteomes" id="UP001161247"/>
    </source>
</evidence>
<reference evidence="5" key="1">
    <citation type="submission" date="2023-03" db="EMBL/GenBank/DDBJ databases">
        <authorList>
            <person name="Julca I."/>
        </authorList>
    </citation>
    <scope>NUCLEOTIDE SEQUENCE</scope>
</reference>
<dbReference type="EMBL" id="OX459122">
    <property type="protein sequence ID" value="CAI9107462.1"/>
    <property type="molecule type" value="Genomic_DNA"/>
</dbReference>
<dbReference type="GO" id="GO:0016762">
    <property type="term" value="F:xyloglucan:xyloglucosyl transferase activity"/>
    <property type="evidence" value="ECO:0007669"/>
    <property type="project" value="InterPro"/>
</dbReference>
<dbReference type="SUPFAM" id="SSF49899">
    <property type="entry name" value="Concanavalin A-like lectins/glucanases"/>
    <property type="match status" value="1"/>
</dbReference>
<dbReference type="GO" id="GO:0004553">
    <property type="term" value="F:hydrolase activity, hydrolyzing O-glycosyl compounds"/>
    <property type="evidence" value="ECO:0007669"/>
    <property type="project" value="InterPro"/>
</dbReference>
<dbReference type="PIRSF" id="PIRSF005604">
    <property type="entry name" value="XET"/>
    <property type="match status" value="1"/>
</dbReference>